<dbReference type="EC" id="2.2.1.2" evidence="5 11"/>
<evidence type="ECO:0000256" key="9">
    <source>
        <dbReference type="ARBA" id="ARBA00023270"/>
    </source>
</evidence>
<evidence type="ECO:0000256" key="4">
    <source>
        <dbReference type="ARBA" id="ARBA00008426"/>
    </source>
</evidence>
<evidence type="ECO:0000256" key="6">
    <source>
        <dbReference type="ARBA" id="ARBA00022490"/>
    </source>
</evidence>
<evidence type="ECO:0000256" key="12">
    <source>
        <dbReference type="SAM" id="MobiDB-lite"/>
    </source>
</evidence>
<evidence type="ECO:0000256" key="3">
    <source>
        <dbReference type="ARBA" id="ARBA00004857"/>
    </source>
</evidence>
<evidence type="ECO:0000313" key="14">
    <source>
        <dbReference type="Proteomes" id="UP001501490"/>
    </source>
</evidence>
<accession>A0ABP7A8M3</accession>
<evidence type="ECO:0000256" key="11">
    <source>
        <dbReference type="HAMAP-Rule" id="MF_00493"/>
    </source>
</evidence>
<dbReference type="Gene3D" id="3.20.20.70">
    <property type="entry name" value="Aldolase class I"/>
    <property type="match status" value="1"/>
</dbReference>
<comment type="caution">
    <text evidence="13">The sequence shown here is derived from an EMBL/GenBank/DDBJ whole genome shotgun (WGS) entry which is preliminary data.</text>
</comment>
<dbReference type="NCBIfam" id="NF002881">
    <property type="entry name" value="PRK03343.1"/>
    <property type="match status" value="1"/>
</dbReference>
<dbReference type="RefSeq" id="WP_344806290.1">
    <property type="nucleotide sequence ID" value="NZ_BAABAB010000022.1"/>
</dbReference>
<evidence type="ECO:0000256" key="2">
    <source>
        <dbReference type="ARBA" id="ARBA00004496"/>
    </source>
</evidence>
<dbReference type="Pfam" id="PF00923">
    <property type="entry name" value="TAL_FSA"/>
    <property type="match status" value="1"/>
</dbReference>
<evidence type="ECO:0000256" key="5">
    <source>
        <dbReference type="ARBA" id="ARBA00013151"/>
    </source>
</evidence>
<feature type="active site" description="Schiff-base intermediate with substrate" evidence="11">
    <location>
        <position position="140"/>
    </location>
</feature>
<comment type="subcellular location">
    <subcellularLocation>
        <location evidence="2 11">Cytoplasm</location>
    </subcellularLocation>
</comment>
<dbReference type="InterPro" id="IPR004732">
    <property type="entry name" value="Transaldolase_2"/>
</dbReference>
<reference evidence="14" key="1">
    <citation type="journal article" date="2019" name="Int. J. Syst. Evol. Microbiol.">
        <title>The Global Catalogue of Microorganisms (GCM) 10K type strain sequencing project: providing services to taxonomists for standard genome sequencing and annotation.</title>
        <authorList>
            <consortium name="The Broad Institute Genomics Platform"/>
            <consortium name="The Broad Institute Genome Sequencing Center for Infectious Disease"/>
            <person name="Wu L."/>
            <person name="Ma J."/>
        </authorList>
    </citation>
    <scope>NUCLEOTIDE SEQUENCE [LARGE SCALE GENOMIC DNA]</scope>
    <source>
        <strain evidence="14">JCM 16929</strain>
    </source>
</reference>
<dbReference type="HAMAP" id="MF_00493">
    <property type="entry name" value="Transaldolase_2"/>
    <property type="match status" value="1"/>
</dbReference>
<evidence type="ECO:0000256" key="1">
    <source>
        <dbReference type="ARBA" id="ARBA00003518"/>
    </source>
</evidence>
<dbReference type="SUPFAM" id="SSF51569">
    <property type="entry name" value="Aldolase"/>
    <property type="match status" value="1"/>
</dbReference>
<evidence type="ECO:0000256" key="7">
    <source>
        <dbReference type="ARBA" id="ARBA00022679"/>
    </source>
</evidence>
<keyword evidence="7 11" id="KW-0808">Transferase</keyword>
<dbReference type="PANTHER" id="PTHR10683">
    <property type="entry name" value="TRANSALDOLASE"/>
    <property type="match status" value="1"/>
</dbReference>
<comment type="pathway">
    <text evidence="3 11">Carbohydrate degradation; pentose phosphate pathway; D-glyceraldehyde 3-phosphate and beta-D-fructose 6-phosphate from D-ribose 5-phosphate and D-xylulose 5-phosphate (non-oxidative stage): step 2/3.</text>
</comment>
<name>A0ABP7A8M3_9ACTN</name>
<dbReference type="Proteomes" id="UP001501490">
    <property type="component" value="Unassembled WGS sequence"/>
</dbReference>
<keyword evidence="6 11" id="KW-0963">Cytoplasm</keyword>
<keyword evidence="9 11" id="KW-0704">Schiff base</keyword>
<evidence type="ECO:0000256" key="8">
    <source>
        <dbReference type="ARBA" id="ARBA00023126"/>
    </source>
</evidence>
<proteinExistence type="inferred from homology"/>
<gene>
    <name evidence="13" type="primary">tal_2</name>
    <name evidence="11" type="synonym">tal</name>
    <name evidence="13" type="ORF">GCM10022236_31840</name>
</gene>
<dbReference type="PANTHER" id="PTHR10683:SF31">
    <property type="entry name" value="TRANSALDOLASE"/>
    <property type="match status" value="1"/>
</dbReference>
<dbReference type="PIRSF" id="PIRSF036915">
    <property type="entry name" value="Trnald_Bac_Plnt"/>
    <property type="match status" value="1"/>
</dbReference>
<protein>
    <recommendedName>
        <fullName evidence="5 11">Transaldolase</fullName>
        <ecNumber evidence="5 11">2.2.1.2</ecNumber>
    </recommendedName>
</protein>
<dbReference type="InterPro" id="IPR001585">
    <property type="entry name" value="TAL/FSA"/>
</dbReference>
<dbReference type="PROSITE" id="PS01054">
    <property type="entry name" value="TRANSALDOLASE_1"/>
    <property type="match status" value="1"/>
</dbReference>
<keyword evidence="8 11" id="KW-0570">Pentose shunt</keyword>
<dbReference type="EMBL" id="BAABAB010000022">
    <property type="protein sequence ID" value="GAA3627154.1"/>
    <property type="molecule type" value="Genomic_DNA"/>
</dbReference>
<comment type="function">
    <text evidence="1 11">Transaldolase is important for the balance of metabolites in the pentose-phosphate pathway.</text>
</comment>
<dbReference type="InterPro" id="IPR013785">
    <property type="entry name" value="Aldolase_TIM"/>
</dbReference>
<evidence type="ECO:0000256" key="10">
    <source>
        <dbReference type="ARBA" id="ARBA00048810"/>
    </source>
</evidence>
<sequence>MSERLKALADAGVSIWLDDLSRDRINTGNLADLIENSNVVGVTTNPTIFAAALSKGNAYDDQIRELAERDSDVADTIKALTTDDVRNACDVLAPVYEASNGFDGRVSIEVEPGLAMDTDATIAQAADLFKIVDRPNVLIKIPATKPGLPAITASIAEGISVNVTLIFSLDRYRGVIDAYLSGLEQAAANGHDLSKIHSVASFFVSRVDTEVDKRLKAIDSDEARSLKSQAAIANARLAYAVFEEQFAGDRWEALAAKGANKQRPLWASTGVKDPDLPDTLYITELVVADTVNTMPEKTMQAFADHGEIEGDKVSGTADQAQSVLDRLAALGIDYDDVVEVLESEGVDKFDKSWSELVETVQTALDDAKKGKPDPGGSKAGDIDTGQSE</sequence>
<comment type="similarity">
    <text evidence="4 11">Belongs to the transaldolase family. Type 2 subfamily.</text>
</comment>
<feature type="region of interest" description="Disordered" evidence="12">
    <location>
        <begin position="363"/>
        <end position="388"/>
    </location>
</feature>
<organism evidence="13 14">
    <name type="scientific">Microlunatus ginsengisoli</name>
    <dbReference type="NCBI Taxonomy" id="363863"/>
    <lineage>
        <taxon>Bacteria</taxon>
        <taxon>Bacillati</taxon>
        <taxon>Actinomycetota</taxon>
        <taxon>Actinomycetes</taxon>
        <taxon>Propionibacteriales</taxon>
        <taxon>Propionibacteriaceae</taxon>
        <taxon>Microlunatus</taxon>
    </lineage>
</organism>
<keyword evidence="14" id="KW-1185">Reference proteome</keyword>
<dbReference type="CDD" id="cd00955">
    <property type="entry name" value="Transaldolase_like"/>
    <property type="match status" value="1"/>
</dbReference>
<dbReference type="NCBIfam" id="TIGR00876">
    <property type="entry name" value="tal_mycobact"/>
    <property type="match status" value="1"/>
</dbReference>
<dbReference type="InterPro" id="IPR018225">
    <property type="entry name" value="Transaldolase_AS"/>
</dbReference>
<evidence type="ECO:0000313" key="13">
    <source>
        <dbReference type="EMBL" id="GAA3627154.1"/>
    </source>
</evidence>
<comment type="catalytic activity">
    <reaction evidence="10 11">
        <text>D-sedoheptulose 7-phosphate + D-glyceraldehyde 3-phosphate = D-erythrose 4-phosphate + beta-D-fructose 6-phosphate</text>
        <dbReference type="Rhea" id="RHEA:17053"/>
        <dbReference type="ChEBI" id="CHEBI:16897"/>
        <dbReference type="ChEBI" id="CHEBI:57483"/>
        <dbReference type="ChEBI" id="CHEBI:57634"/>
        <dbReference type="ChEBI" id="CHEBI:59776"/>
        <dbReference type="EC" id="2.2.1.2"/>
    </reaction>
</comment>